<organism evidence="2 3">
    <name type="scientific">Microbotryum saponariae</name>
    <dbReference type="NCBI Taxonomy" id="289078"/>
    <lineage>
        <taxon>Eukaryota</taxon>
        <taxon>Fungi</taxon>
        <taxon>Dikarya</taxon>
        <taxon>Basidiomycota</taxon>
        <taxon>Pucciniomycotina</taxon>
        <taxon>Microbotryomycetes</taxon>
        <taxon>Microbotryales</taxon>
        <taxon>Microbotryaceae</taxon>
        <taxon>Microbotryum</taxon>
    </lineage>
</organism>
<dbReference type="OrthoDB" id="498204at2759"/>
<reference evidence="3" key="1">
    <citation type="submission" date="2016-10" db="EMBL/GenBank/DDBJ databases">
        <authorList>
            <person name="Jeantristanb JTB J.-T."/>
            <person name="Ricardo R."/>
        </authorList>
    </citation>
    <scope>NUCLEOTIDE SEQUENCE [LARGE SCALE GENOMIC DNA]</scope>
</reference>
<dbReference type="PANTHER" id="PTHR13847">
    <property type="entry name" value="SARCOSINE DEHYDROGENASE-RELATED"/>
    <property type="match status" value="1"/>
</dbReference>
<proteinExistence type="predicted"/>
<protein>
    <submittedName>
        <fullName evidence="2">BZ3500_MvSof-1268-A1-R1_Chr5-2g08065 protein</fullName>
    </submittedName>
</protein>
<dbReference type="InterPro" id="IPR006076">
    <property type="entry name" value="FAD-dep_OxRdtase"/>
</dbReference>
<dbReference type="Pfam" id="PF01266">
    <property type="entry name" value="DAO"/>
    <property type="match status" value="1"/>
</dbReference>
<gene>
    <name evidence="2" type="ORF">BZ3500_MVSOF-1268-A1-R1_CHR5-2G08065</name>
</gene>
<feature type="domain" description="FAD dependent oxidoreductase" evidence="1">
    <location>
        <begin position="19"/>
        <end position="257"/>
    </location>
</feature>
<sequence length="383" mass="40575">MSPAPSHPLSASAEPRPELVVIGSGIIGLCTCYYLLTSDDLPLNARVTLVENSRSQTIAHGASSNAGGFVAGGNPDSAWFGSTTSSLGELSYRCHQELAQSRIGEWGYRETSATGLTVGHGDQSRSAYRTLPKGTSETVEHDWLDGQREDVGAQGGIAQLDPRQFCAEMYKHLSKNPNFRTCFGNSTSFKRSTSAAQGELQLTQDKKSFSIPVSKLVICAGPWSSILCSTLQLPKLHLINLPGHSLLIRPSPGSPISAEAVFAGINGAEVGIQAATSGLARDLTPEEVAQGFTKAPELFTRTCGAIYIAGENSMPSTVAEQVGIEPSAQDGPNKLPANVDDVEKLKDDKLVVRLKIGAALASARLDEAKGAIIEKENKRLTSV</sequence>
<dbReference type="Gene3D" id="3.30.9.10">
    <property type="entry name" value="D-Amino Acid Oxidase, subunit A, domain 2"/>
    <property type="match status" value="1"/>
</dbReference>
<dbReference type="GO" id="GO:0042147">
    <property type="term" value="P:retrograde transport, endosome to Golgi"/>
    <property type="evidence" value="ECO:0007669"/>
    <property type="project" value="TreeGrafter"/>
</dbReference>
<dbReference type="InterPro" id="IPR036188">
    <property type="entry name" value="FAD/NAD-bd_sf"/>
</dbReference>
<dbReference type="Gene3D" id="3.50.50.60">
    <property type="entry name" value="FAD/NAD(P)-binding domain"/>
    <property type="match status" value="1"/>
</dbReference>
<dbReference type="STRING" id="289078.A0A2X0KIW2"/>
<dbReference type="GO" id="GO:0005829">
    <property type="term" value="C:cytosol"/>
    <property type="evidence" value="ECO:0007669"/>
    <property type="project" value="GOC"/>
</dbReference>
<dbReference type="Proteomes" id="UP000249723">
    <property type="component" value="Unassembled WGS sequence"/>
</dbReference>
<dbReference type="AlphaFoldDB" id="A0A2X0KIW2"/>
<evidence type="ECO:0000313" key="3">
    <source>
        <dbReference type="Proteomes" id="UP000249723"/>
    </source>
</evidence>
<evidence type="ECO:0000313" key="2">
    <source>
        <dbReference type="EMBL" id="SCZ92647.1"/>
    </source>
</evidence>
<name>A0A2X0KIW2_9BASI</name>
<dbReference type="PANTHER" id="PTHR13847:SF185">
    <property type="entry name" value="FAD DEPENDENT OXIDOREDUCTASE SUPERFAMILY (AFU_ORTHOLOGUE AFUA_3G02360)"/>
    <property type="match status" value="1"/>
</dbReference>
<dbReference type="SUPFAM" id="SSF51905">
    <property type="entry name" value="FAD/NAD(P)-binding domain"/>
    <property type="match status" value="1"/>
</dbReference>
<keyword evidence="3" id="KW-1185">Reference proteome</keyword>
<accession>A0A2X0KIW2</accession>
<dbReference type="EMBL" id="FMWP01000018">
    <property type="protein sequence ID" value="SCZ92647.1"/>
    <property type="molecule type" value="Genomic_DNA"/>
</dbReference>
<dbReference type="GO" id="GO:0005770">
    <property type="term" value="C:late endosome"/>
    <property type="evidence" value="ECO:0007669"/>
    <property type="project" value="TreeGrafter"/>
</dbReference>
<evidence type="ECO:0000259" key="1">
    <source>
        <dbReference type="Pfam" id="PF01266"/>
    </source>
</evidence>